<dbReference type="Pfam" id="PF03645">
    <property type="entry name" value="Tctex-1"/>
    <property type="match status" value="1"/>
</dbReference>
<dbReference type="GO" id="GO:0005868">
    <property type="term" value="C:cytoplasmic dynein complex"/>
    <property type="evidence" value="ECO:0007669"/>
    <property type="project" value="TreeGrafter"/>
</dbReference>
<dbReference type="PANTHER" id="PTHR21255">
    <property type="entry name" value="T-COMPLEX-ASSOCIATED-TESTIS-EXPRESSED 1/ DYNEIN LIGHT CHAIN"/>
    <property type="match status" value="1"/>
</dbReference>
<proteinExistence type="inferred from homology"/>
<dbReference type="InterPro" id="IPR038586">
    <property type="entry name" value="Tctex-1-like_sf"/>
</dbReference>
<dbReference type="GO" id="GO:0007018">
    <property type="term" value="P:microtubule-based movement"/>
    <property type="evidence" value="ECO:0007669"/>
    <property type="project" value="TreeGrafter"/>
</dbReference>
<dbReference type="EMBL" id="GEDC01001474">
    <property type="protein sequence ID" value="JAS35824.1"/>
    <property type="molecule type" value="Transcribed_RNA"/>
</dbReference>
<dbReference type="GO" id="GO:0005737">
    <property type="term" value="C:cytoplasm"/>
    <property type="evidence" value="ECO:0007669"/>
    <property type="project" value="TreeGrafter"/>
</dbReference>
<accession>A0A1B6CVW6</accession>
<gene>
    <name evidence="2" type="ORF">g.24976</name>
    <name evidence="3" type="ORF">g.24977</name>
</gene>
<dbReference type="GO" id="GO:0045505">
    <property type="term" value="F:dynein intermediate chain binding"/>
    <property type="evidence" value="ECO:0007669"/>
    <property type="project" value="TreeGrafter"/>
</dbReference>
<protein>
    <recommendedName>
        <fullName evidence="4">Tctex1 domain-containing protein 2</fullName>
    </recommendedName>
</protein>
<dbReference type="EMBL" id="GEDC01019730">
    <property type="protein sequence ID" value="JAS17568.1"/>
    <property type="molecule type" value="Transcribed_RNA"/>
</dbReference>
<evidence type="ECO:0000256" key="1">
    <source>
        <dbReference type="ARBA" id="ARBA00005361"/>
    </source>
</evidence>
<dbReference type="InterPro" id="IPR005334">
    <property type="entry name" value="Tctex-1-like"/>
</dbReference>
<evidence type="ECO:0000313" key="3">
    <source>
        <dbReference type="EMBL" id="JAS35824.1"/>
    </source>
</evidence>
<dbReference type="CDD" id="cd21459">
    <property type="entry name" value="DLC-like_TCTEX1D2"/>
    <property type="match status" value="1"/>
</dbReference>
<sequence length="145" mass="16657">MSLAAGDDENVIEEPDMSHFGKKEDSTQLETFQIRPSFDAKFNSQQVKYLIHEVLQEELEDRTYDSEEAEALSKHIAYKIRTRIKDIGLPRYKLMVQVVLGEQHGAGVKTASRCLWDAECDSYANDVFLNDTIFCMAVVFAVYFY</sequence>
<name>A0A1B6CVW6_9HEMI</name>
<reference evidence="2" key="1">
    <citation type="submission" date="2015-12" db="EMBL/GenBank/DDBJ databases">
        <title>De novo transcriptome assembly of four potential Pierce s Disease insect vectors from Arizona vineyards.</title>
        <authorList>
            <person name="Tassone E.E."/>
        </authorList>
    </citation>
    <scope>NUCLEOTIDE SEQUENCE</scope>
</reference>
<dbReference type="PANTHER" id="PTHR21255:SF7">
    <property type="entry name" value="DYNEIN LIGHT CHAIN TCTEX-TYPE PROTEIN 2B"/>
    <property type="match status" value="1"/>
</dbReference>
<evidence type="ECO:0000313" key="2">
    <source>
        <dbReference type="EMBL" id="JAS17568.1"/>
    </source>
</evidence>
<organism evidence="2">
    <name type="scientific">Clastoptera arizonana</name>
    <name type="common">Arizona spittle bug</name>
    <dbReference type="NCBI Taxonomy" id="38151"/>
    <lineage>
        <taxon>Eukaryota</taxon>
        <taxon>Metazoa</taxon>
        <taxon>Ecdysozoa</taxon>
        <taxon>Arthropoda</taxon>
        <taxon>Hexapoda</taxon>
        <taxon>Insecta</taxon>
        <taxon>Pterygota</taxon>
        <taxon>Neoptera</taxon>
        <taxon>Paraneoptera</taxon>
        <taxon>Hemiptera</taxon>
        <taxon>Auchenorrhyncha</taxon>
        <taxon>Cercopoidea</taxon>
        <taxon>Clastopteridae</taxon>
        <taxon>Clastoptera</taxon>
    </lineage>
</organism>
<dbReference type="Gene3D" id="3.30.1140.40">
    <property type="entry name" value="Tctex-1"/>
    <property type="match status" value="1"/>
</dbReference>
<dbReference type="FunFam" id="3.30.1140.40:FF:000003">
    <property type="entry name" value="tctex1 domain-containing protein 2"/>
    <property type="match status" value="1"/>
</dbReference>
<evidence type="ECO:0008006" key="4">
    <source>
        <dbReference type="Google" id="ProtNLM"/>
    </source>
</evidence>
<comment type="similarity">
    <text evidence="1">Belongs to the dynein light chain Tctex-type family.</text>
</comment>
<dbReference type="AlphaFoldDB" id="A0A1B6CVW6"/>